<protein>
    <submittedName>
        <fullName evidence="2">Uncharacterized protein</fullName>
    </submittedName>
</protein>
<evidence type="ECO:0000313" key="4">
    <source>
        <dbReference type="Proteomes" id="UP000054921"/>
    </source>
</evidence>
<evidence type="ECO:0000313" key="5">
    <source>
        <dbReference type="Proteomes" id="UP000277577"/>
    </source>
</evidence>
<evidence type="ECO:0000313" key="2">
    <source>
        <dbReference type="EMBL" id="KTC82478.1"/>
    </source>
</evidence>
<reference evidence="3 5" key="2">
    <citation type="submission" date="2018-12" db="EMBL/GenBank/DDBJ databases">
        <authorList>
            <consortium name="Pathogen Informatics"/>
        </authorList>
    </citation>
    <scope>NUCLEOTIDE SEQUENCE [LARGE SCALE GENOMIC DNA]</scope>
    <source>
        <strain evidence="3 5">NCTC11976</strain>
    </source>
</reference>
<dbReference type="EMBL" id="LR134173">
    <property type="protein sequence ID" value="VEB39399.1"/>
    <property type="molecule type" value="Genomic_DNA"/>
</dbReference>
<accession>A0A0W0SG93</accession>
<dbReference type="Proteomes" id="UP000277577">
    <property type="component" value="Chromosome"/>
</dbReference>
<dbReference type="Proteomes" id="UP000054921">
    <property type="component" value="Unassembled WGS sequence"/>
</dbReference>
<dbReference type="PATRIC" id="fig|28084.5.peg.796"/>
<dbReference type="AlphaFoldDB" id="A0A0W0SG93"/>
<dbReference type="EMBL" id="LNXW01000009">
    <property type="protein sequence ID" value="KTC82478.1"/>
    <property type="molecule type" value="Genomic_DNA"/>
</dbReference>
<feature type="transmembrane region" description="Helical" evidence="1">
    <location>
        <begin position="204"/>
        <end position="222"/>
    </location>
</feature>
<gene>
    <name evidence="2" type="ORF">Lche_0742</name>
    <name evidence="3" type="ORF">NCTC11976_03231</name>
</gene>
<evidence type="ECO:0000256" key="1">
    <source>
        <dbReference type="SAM" id="Phobius"/>
    </source>
</evidence>
<name>A0A0W0SG93_9GAMM</name>
<keyword evidence="1" id="KW-0812">Transmembrane</keyword>
<organism evidence="2 4">
    <name type="scientific">Legionella cherrii</name>
    <dbReference type="NCBI Taxonomy" id="28084"/>
    <lineage>
        <taxon>Bacteria</taxon>
        <taxon>Pseudomonadati</taxon>
        <taxon>Pseudomonadota</taxon>
        <taxon>Gammaproteobacteria</taxon>
        <taxon>Legionellales</taxon>
        <taxon>Legionellaceae</taxon>
        <taxon>Legionella</taxon>
    </lineage>
</organism>
<proteinExistence type="predicted"/>
<dbReference type="RefSeq" id="WP_028381037.1">
    <property type="nucleotide sequence ID" value="NZ_CAAAIT010000003.1"/>
</dbReference>
<keyword evidence="1" id="KW-1133">Transmembrane helix</keyword>
<sequence>MFTIKFNGIVIGTLDDNASEHSLNLLIGRYLFGEFVVGRFSNSVGQSSGWLTLNPKSSIHIDYRVTFPVASHDQNYKGKPLMQYFTKEEFKTGLEITIQRKKKESIYIESDIVQQRKNFINQLKITLFALASNHSMPLLPIELIKLIVLKASPPTVTMEHINKWTEDILKRDIRVVESLPERLSKDITFFRPKNRHSQTACDNFLNVSIVTLGAIAVVGGMLS</sequence>
<reference evidence="2 4" key="1">
    <citation type="submission" date="2015-11" db="EMBL/GenBank/DDBJ databases">
        <title>Genomic analysis of 38 Legionella species identifies large and diverse effector repertoires.</title>
        <authorList>
            <person name="Burstein D."/>
            <person name="Amaro F."/>
            <person name="Zusman T."/>
            <person name="Lifshitz Z."/>
            <person name="Cohen O."/>
            <person name="Gilbert J.A."/>
            <person name="Pupko T."/>
            <person name="Shuman H.A."/>
            <person name="Segal G."/>
        </authorList>
    </citation>
    <scope>NUCLEOTIDE SEQUENCE [LARGE SCALE GENOMIC DNA]</scope>
    <source>
        <strain evidence="2 4">ORW</strain>
    </source>
</reference>
<evidence type="ECO:0000313" key="3">
    <source>
        <dbReference type="EMBL" id="VEB39399.1"/>
    </source>
</evidence>
<keyword evidence="5" id="KW-1185">Reference proteome</keyword>
<dbReference type="OrthoDB" id="9893392at2"/>
<keyword evidence="1" id="KW-0472">Membrane</keyword>